<gene>
    <name evidence="11" type="ORF">AC631_04407</name>
</gene>
<dbReference type="InterPro" id="IPR023210">
    <property type="entry name" value="NADP_OxRdtase_dom"/>
</dbReference>
<comment type="catalytic activity">
    <reaction evidence="3">
        <text>isatin + NADPH + H(+) = 3-hydroxyindolin-2-one + NADP(+)</text>
        <dbReference type="Rhea" id="RHEA:68608"/>
        <dbReference type="ChEBI" id="CHEBI:15378"/>
        <dbReference type="ChEBI" id="CHEBI:27539"/>
        <dbReference type="ChEBI" id="CHEBI:28536"/>
        <dbReference type="ChEBI" id="CHEBI:57783"/>
        <dbReference type="ChEBI" id="CHEBI:58349"/>
    </reaction>
</comment>
<evidence type="ECO:0000313" key="11">
    <source>
        <dbReference type="EMBL" id="KRZ99850.1"/>
    </source>
</evidence>
<dbReference type="AlphaFoldDB" id="A0A0V1PUE4"/>
<keyword evidence="12" id="KW-1185">Reference proteome</keyword>
<dbReference type="SUPFAM" id="SSF51430">
    <property type="entry name" value="NAD(P)-linked oxidoreductase"/>
    <property type="match status" value="1"/>
</dbReference>
<dbReference type="OrthoDB" id="416253at2759"/>
<dbReference type="InterPro" id="IPR020471">
    <property type="entry name" value="AKR"/>
</dbReference>
<dbReference type="PIRSF" id="PIRSF000097">
    <property type="entry name" value="AKR"/>
    <property type="match status" value="1"/>
</dbReference>
<keyword evidence="1" id="KW-0560">Oxidoreductase</keyword>
<evidence type="ECO:0000256" key="4">
    <source>
        <dbReference type="ARBA" id="ARBA00066965"/>
    </source>
</evidence>
<evidence type="ECO:0000256" key="7">
    <source>
        <dbReference type="PIRSR" id="PIRSR000097-1"/>
    </source>
</evidence>
<dbReference type="Gene3D" id="3.20.20.100">
    <property type="entry name" value="NADP-dependent oxidoreductase domain"/>
    <property type="match status" value="1"/>
</dbReference>
<reference evidence="11 12" key="1">
    <citation type="submission" date="2015-11" db="EMBL/GenBank/DDBJ databases">
        <title>The genome of Debaryomyces fabryi.</title>
        <authorList>
            <person name="Tafer H."/>
            <person name="Lopandic K."/>
        </authorList>
    </citation>
    <scope>NUCLEOTIDE SEQUENCE [LARGE SCALE GENOMIC DNA]</scope>
    <source>
        <strain evidence="11 12">CBS 789</strain>
    </source>
</reference>
<dbReference type="FunFam" id="3.20.20.100:FF:000002">
    <property type="entry name" value="2,5-diketo-D-gluconic acid reductase A"/>
    <property type="match status" value="1"/>
</dbReference>
<proteinExistence type="predicted"/>
<evidence type="ECO:0000256" key="5">
    <source>
        <dbReference type="ARBA" id="ARBA00079693"/>
    </source>
</evidence>
<comment type="caution">
    <text evidence="11">The sequence shown here is derived from an EMBL/GenBank/DDBJ whole genome shotgun (WGS) entry which is preliminary data.</text>
</comment>
<evidence type="ECO:0000259" key="10">
    <source>
        <dbReference type="Pfam" id="PF00248"/>
    </source>
</evidence>
<feature type="site" description="Lowers pKa of active site Tyr" evidence="9">
    <location>
        <position position="90"/>
    </location>
</feature>
<sequence length="318" mass="36226">MSNLTTSIQLTKQSKYKLNNGHHIPVTGFGCYEVPVEKSKELVYEALKAGYRHIDCAAGYGNEKETSQGVAAFLKENPDVGRQDIWYTTKIRNQDHGYEETKKAVQKISDNVKQYIEYVDLVLIHSPKSNKEKRLGTWKALQEFVNDATNPVLNIKSIGVSNYGIAHLEELLNWDGLLVKPVVDQLELHPWLPQLKLRKYLVEHDILAEAYSPLTQGQKLDDKELLDLEAKYKIPKAEILLKWSFLQGFIVLVKSEKVERIKQNLGVLADGKSDELDETTHLGKIDLDYEIVEALDKPESHEVLTWGNVDPTTYEDPK</sequence>
<feature type="domain" description="NADP-dependent oxidoreductase" evidence="10">
    <location>
        <begin position="34"/>
        <end position="269"/>
    </location>
</feature>
<dbReference type="GO" id="GO:0047011">
    <property type="term" value="F:2-dehydropantolactone reductase (A-specific) activity"/>
    <property type="evidence" value="ECO:0007669"/>
    <property type="project" value="UniProtKB-ARBA"/>
</dbReference>
<evidence type="ECO:0000256" key="8">
    <source>
        <dbReference type="PIRSR" id="PIRSR000097-2"/>
    </source>
</evidence>
<feature type="active site" description="Proton donor" evidence="7">
    <location>
        <position position="60"/>
    </location>
</feature>
<dbReference type="EMBL" id="LMYN01000117">
    <property type="protein sequence ID" value="KRZ99850.1"/>
    <property type="molecule type" value="Genomic_DNA"/>
</dbReference>
<evidence type="ECO:0000256" key="6">
    <source>
        <dbReference type="ARBA" id="ARBA00081322"/>
    </source>
</evidence>
<evidence type="ECO:0000256" key="9">
    <source>
        <dbReference type="PIRSR" id="PIRSR000097-3"/>
    </source>
</evidence>
<accession>A0A0V1PUE4</accession>
<organism evidence="11 12">
    <name type="scientific">Debaryomyces fabryi</name>
    <dbReference type="NCBI Taxonomy" id="58627"/>
    <lineage>
        <taxon>Eukaryota</taxon>
        <taxon>Fungi</taxon>
        <taxon>Dikarya</taxon>
        <taxon>Ascomycota</taxon>
        <taxon>Saccharomycotina</taxon>
        <taxon>Pichiomycetes</taxon>
        <taxon>Debaryomycetaceae</taxon>
        <taxon>Debaryomyces</taxon>
    </lineage>
</organism>
<dbReference type="Proteomes" id="UP000054251">
    <property type="component" value="Unassembled WGS sequence"/>
</dbReference>
<dbReference type="GO" id="GO:0042180">
    <property type="term" value="P:ketone metabolic process"/>
    <property type="evidence" value="ECO:0007669"/>
    <property type="project" value="UniProtKB-ARBA"/>
</dbReference>
<dbReference type="CDD" id="cd19071">
    <property type="entry name" value="AKR_AKR1-5-like"/>
    <property type="match status" value="1"/>
</dbReference>
<feature type="binding site" evidence="8">
    <location>
        <position position="125"/>
    </location>
    <ligand>
        <name>substrate</name>
    </ligand>
</feature>
<evidence type="ECO:0000313" key="12">
    <source>
        <dbReference type="Proteomes" id="UP000054251"/>
    </source>
</evidence>
<dbReference type="Pfam" id="PF00248">
    <property type="entry name" value="Aldo_ket_red"/>
    <property type="match status" value="1"/>
</dbReference>
<evidence type="ECO:0000256" key="1">
    <source>
        <dbReference type="ARBA" id="ARBA00023002"/>
    </source>
</evidence>
<dbReference type="PANTHER" id="PTHR43827:SF13">
    <property type="entry name" value="ALDO_KETO REDUCTASE FAMILY PROTEIN"/>
    <property type="match status" value="1"/>
</dbReference>
<dbReference type="EC" id="1.1.1.358" evidence="4"/>
<dbReference type="InterPro" id="IPR036812">
    <property type="entry name" value="NAD(P)_OxRdtase_dom_sf"/>
</dbReference>
<evidence type="ECO:0000256" key="2">
    <source>
        <dbReference type="ARBA" id="ARBA00050878"/>
    </source>
</evidence>
<name>A0A0V1PUE4_9ASCO</name>
<dbReference type="RefSeq" id="XP_015465953.1">
    <property type="nucleotide sequence ID" value="XM_015613236.1"/>
</dbReference>
<evidence type="ECO:0000256" key="3">
    <source>
        <dbReference type="ARBA" id="ARBA00051098"/>
    </source>
</evidence>
<dbReference type="PANTHER" id="PTHR43827">
    <property type="entry name" value="2,5-DIKETO-D-GLUCONIC ACID REDUCTASE"/>
    <property type="match status" value="1"/>
</dbReference>
<protein>
    <recommendedName>
        <fullName evidence="5">2-dehydropantolactone reductase</fullName>
        <ecNumber evidence="4">1.1.1.358</ecNumber>
    </recommendedName>
    <alternativeName>
        <fullName evidence="5">2-dehydropantolactone reductase</fullName>
    </alternativeName>
    <alternativeName>
        <fullName evidence="6">Ketopantoyl-lactone reductase</fullName>
    </alternativeName>
</protein>
<comment type="catalytic activity">
    <reaction evidence="2">
        <text>(R)-pantolactone + NADP(+) = 2-dehydropantolactone + NADPH + H(+)</text>
        <dbReference type="Rhea" id="RHEA:18981"/>
        <dbReference type="ChEBI" id="CHEBI:15378"/>
        <dbReference type="ChEBI" id="CHEBI:16719"/>
        <dbReference type="ChEBI" id="CHEBI:18395"/>
        <dbReference type="ChEBI" id="CHEBI:57783"/>
        <dbReference type="ChEBI" id="CHEBI:58349"/>
        <dbReference type="EC" id="1.1.1.358"/>
    </reaction>
</comment>
<dbReference type="PRINTS" id="PR00069">
    <property type="entry name" value="ALDKETRDTASE"/>
</dbReference>
<dbReference type="GeneID" id="26841416"/>